<dbReference type="AlphaFoldDB" id="A0A934IKT9"/>
<dbReference type="Gene3D" id="3.40.50.720">
    <property type="entry name" value="NAD(P)-binding Rossmann-like Domain"/>
    <property type="match status" value="1"/>
</dbReference>
<proteinExistence type="inferred from homology"/>
<dbReference type="InterPro" id="IPR036291">
    <property type="entry name" value="NAD(P)-bd_dom_sf"/>
</dbReference>
<dbReference type="Pfam" id="PF13561">
    <property type="entry name" value="adh_short_C2"/>
    <property type="match status" value="1"/>
</dbReference>
<dbReference type="InterPro" id="IPR050259">
    <property type="entry name" value="SDR"/>
</dbReference>
<dbReference type="PANTHER" id="PTHR42879">
    <property type="entry name" value="3-OXOACYL-(ACYL-CARRIER-PROTEIN) REDUCTASE"/>
    <property type="match status" value="1"/>
</dbReference>
<keyword evidence="3" id="KW-1185">Reference proteome</keyword>
<gene>
    <name evidence="2" type="ORF">JCR33_08075</name>
</gene>
<organism evidence="2 3">
    <name type="scientific">Acuticoccus mangrovi</name>
    <dbReference type="NCBI Taxonomy" id="2796142"/>
    <lineage>
        <taxon>Bacteria</taxon>
        <taxon>Pseudomonadati</taxon>
        <taxon>Pseudomonadota</taxon>
        <taxon>Alphaproteobacteria</taxon>
        <taxon>Hyphomicrobiales</taxon>
        <taxon>Amorphaceae</taxon>
        <taxon>Acuticoccus</taxon>
    </lineage>
</organism>
<comment type="caution">
    <text evidence="2">The sequence shown here is derived from an EMBL/GenBank/DDBJ whole genome shotgun (WGS) entry which is preliminary data.</text>
</comment>
<name>A0A934IKT9_9HYPH</name>
<accession>A0A934IKT9</accession>
<dbReference type="InterPro" id="IPR002347">
    <property type="entry name" value="SDR_fam"/>
</dbReference>
<dbReference type="EMBL" id="JAEKJA010000006">
    <property type="protein sequence ID" value="MBJ3775637.1"/>
    <property type="molecule type" value="Genomic_DNA"/>
</dbReference>
<comment type="similarity">
    <text evidence="1">Belongs to the short-chain dehydrogenases/reductases (SDR) family.</text>
</comment>
<dbReference type="PRINTS" id="PR00081">
    <property type="entry name" value="GDHRDH"/>
</dbReference>
<evidence type="ECO:0000313" key="2">
    <source>
        <dbReference type="EMBL" id="MBJ3775637.1"/>
    </source>
</evidence>
<reference evidence="2" key="1">
    <citation type="submission" date="2020-12" db="EMBL/GenBank/DDBJ databases">
        <title>Bacterial taxonomy.</title>
        <authorList>
            <person name="Pan X."/>
        </authorList>
    </citation>
    <scope>NUCLEOTIDE SEQUENCE</scope>
    <source>
        <strain evidence="2">B2012</strain>
    </source>
</reference>
<dbReference type="PANTHER" id="PTHR42879:SF6">
    <property type="entry name" value="NADPH-DEPENDENT REDUCTASE BACG"/>
    <property type="match status" value="1"/>
</dbReference>
<sequence>MDLGLAGRTAIVCGASKGLGRACAEALAREGVDVTLVARTPETLESAAEAIAAAAPSTTVTTLPADVGTLAGVETIIAGRPQADILVTNSGHSPKGEELEWDAAAWERATYHHMIAPIMLIRHYVAGMSERRFGRVVNITSRAIRAPMEYMTLGNAPRAGLTGFVATVSRKVAKDNVAINNLLPGPFATATQAKGLQRLAALADRDLAEFTEERTAQVPAHRFGDPSEVGALCAYLCSAQAGFIVGQNILIDGGAVNLV</sequence>
<evidence type="ECO:0000313" key="3">
    <source>
        <dbReference type="Proteomes" id="UP000609531"/>
    </source>
</evidence>
<protein>
    <submittedName>
        <fullName evidence="2">SDR family oxidoreductase</fullName>
    </submittedName>
</protein>
<dbReference type="RefSeq" id="WP_198881543.1">
    <property type="nucleotide sequence ID" value="NZ_JAEKJA010000006.1"/>
</dbReference>
<dbReference type="Proteomes" id="UP000609531">
    <property type="component" value="Unassembled WGS sequence"/>
</dbReference>
<evidence type="ECO:0000256" key="1">
    <source>
        <dbReference type="ARBA" id="ARBA00006484"/>
    </source>
</evidence>
<dbReference type="SUPFAM" id="SSF51735">
    <property type="entry name" value="NAD(P)-binding Rossmann-fold domains"/>
    <property type="match status" value="1"/>
</dbReference>